<gene>
    <name evidence="2" type="ORF">DJ66_0341</name>
</gene>
<keyword evidence="1" id="KW-0472">Membrane</keyword>
<proteinExistence type="predicted"/>
<dbReference type="Proteomes" id="UP000033731">
    <property type="component" value="Unassembled WGS sequence"/>
</dbReference>
<comment type="caution">
    <text evidence="2">The sequence shown here is derived from an EMBL/GenBank/DDBJ whole genome shotgun (WGS) entry which is preliminary data.</text>
</comment>
<sequence length="138" mass="15458">MNYIVNLVEIFQPVVILVVSLIIPVFVNGVVMPLKGLLRLTESEKQLEIENMFRDSLHLAASNALKFAMAKFKSSSLTSEVLESAQDYLRSTNPDALNYLNIDDQKMTNILISKSFSSQDKLSDPSLKEENSTMTISK</sequence>
<name>A0A0F4VJS1_9HYPH</name>
<dbReference type="RefSeq" id="WP_052038596.1">
    <property type="nucleotide sequence ID" value="NZ_JMTK01000002.1"/>
</dbReference>
<dbReference type="PATRIC" id="fig|556287.9.peg.359"/>
<keyword evidence="1" id="KW-0812">Transmembrane</keyword>
<keyword evidence="1" id="KW-1133">Transmembrane helix</keyword>
<dbReference type="EMBL" id="JMTK01000002">
    <property type="protein sequence ID" value="KJZ81619.1"/>
    <property type="molecule type" value="Genomic_DNA"/>
</dbReference>
<evidence type="ECO:0000256" key="1">
    <source>
        <dbReference type="SAM" id="Phobius"/>
    </source>
</evidence>
<protein>
    <submittedName>
        <fullName evidence="2">Uncharacterized protein</fullName>
    </submittedName>
</protein>
<evidence type="ECO:0000313" key="3">
    <source>
        <dbReference type="Proteomes" id="UP000033731"/>
    </source>
</evidence>
<feature type="transmembrane region" description="Helical" evidence="1">
    <location>
        <begin position="12"/>
        <end position="31"/>
    </location>
</feature>
<reference evidence="2 3" key="1">
    <citation type="journal article" date="2015" name="Phytopathology">
        <title>Genomes of Candidatus Liberibacter solanacearum haplotype A from New Zealand and the USA suggest significant genome plasticity in the species.</title>
        <authorList>
            <person name="Thompson S.M."/>
            <person name="Johnson C.P."/>
            <person name="Lu A.Y."/>
            <person name="Frampton R.A."/>
            <person name="Sullivan K.L."/>
            <person name="Fiers M.W."/>
            <person name="Crowhurst R.N."/>
            <person name="Pitman A.R."/>
            <person name="Scott I."/>
            <person name="Gudmestad N.C."/>
            <person name="Smith G.R."/>
        </authorList>
    </citation>
    <scope>NUCLEOTIDE SEQUENCE [LARGE SCALE GENOMIC DNA]</scope>
    <source>
        <strain evidence="2 3">LsoNZ1</strain>
    </source>
</reference>
<keyword evidence="3" id="KW-1185">Reference proteome</keyword>
<evidence type="ECO:0000313" key="2">
    <source>
        <dbReference type="EMBL" id="KJZ81619.1"/>
    </source>
</evidence>
<accession>A0A0F4VJS1</accession>
<dbReference type="AlphaFoldDB" id="A0A0F4VJS1"/>
<organism evidence="2 3">
    <name type="scientific">Candidatus Liberibacter solanacearum</name>
    <dbReference type="NCBI Taxonomy" id="556287"/>
    <lineage>
        <taxon>Bacteria</taxon>
        <taxon>Pseudomonadati</taxon>
        <taxon>Pseudomonadota</taxon>
        <taxon>Alphaproteobacteria</taxon>
        <taxon>Hyphomicrobiales</taxon>
        <taxon>Rhizobiaceae</taxon>
        <taxon>Liberibacter</taxon>
    </lineage>
</organism>